<feature type="compositionally biased region" description="Acidic residues" evidence="1">
    <location>
        <begin position="126"/>
        <end position="136"/>
    </location>
</feature>
<feature type="compositionally biased region" description="Low complexity" evidence="1">
    <location>
        <begin position="77"/>
        <end position="87"/>
    </location>
</feature>
<gene>
    <name evidence="3" type="ORF">DNG_01142</name>
</gene>
<reference evidence="3" key="1">
    <citation type="submission" date="2018-03" db="EMBL/GenBank/DDBJ databases">
        <authorList>
            <person name="Guldener U."/>
        </authorList>
    </citation>
    <scope>NUCLEOTIDE SEQUENCE</scope>
</reference>
<dbReference type="EMBL" id="ONZQ02000001">
    <property type="protein sequence ID" value="SPN97630.1"/>
    <property type="molecule type" value="Genomic_DNA"/>
</dbReference>
<keyword evidence="2" id="KW-0472">Membrane</keyword>
<dbReference type="AlphaFoldDB" id="A0AAE8MQH4"/>
<dbReference type="Proteomes" id="UP001187682">
    <property type="component" value="Unassembled WGS sequence"/>
</dbReference>
<feature type="transmembrane region" description="Helical" evidence="2">
    <location>
        <begin position="12"/>
        <end position="33"/>
    </location>
</feature>
<comment type="caution">
    <text evidence="3">The sequence shown here is derived from an EMBL/GenBank/DDBJ whole genome shotgun (WGS) entry which is preliminary data.</text>
</comment>
<keyword evidence="4" id="KW-1185">Reference proteome</keyword>
<evidence type="ECO:0000256" key="2">
    <source>
        <dbReference type="SAM" id="Phobius"/>
    </source>
</evidence>
<accession>A0AAE8MQH4</accession>
<sequence>MGASADTAKTLLIPGLISLTIFLVSKFLLVPIWRAYRQRYSQYLPLGAISAHTMSLRERMHTAYTEFITRRRNQGVAASGDAASDDGFMSEDGEELGHVNQGTWNGAPRRADSAGSDTRLSRDLEEGFISDSDGEVEGERRQNRR</sequence>
<feature type="region of interest" description="Disordered" evidence="1">
    <location>
        <begin position="73"/>
        <end position="145"/>
    </location>
</feature>
<evidence type="ECO:0000256" key="1">
    <source>
        <dbReference type="SAM" id="MobiDB-lite"/>
    </source>
</evidence>
<name>A0AAE8MQH4_9PEZI</name>
<evidence type="ECO:0000313" key="3">
    <source>
        <dbReference type="EMBL" id="SPN97630.1"/>
    </source>
</evidence>
<protein>
    <submittedName>
        <fullName evidence="3">Uncharacterized protein</fullName>
    </submittedName>
</protein>
<organism evidence="3 4">
    <name type="scientific">Cephalotrichum gorgonifer</name>
    <dbReference type="NCBI Taxonomy" id="2041049"/>
    <lineage>
        <taxon>Eukaryota</taxon>
        <taxon>Fungi</taxon>
        <taxon>Dikarya</taxon>
        <taxon>Ascomycota</taxon>
        <taxon>Pezizomycotina</taxon>
        <taxon>Sordariomycetes</taxon>
        <taxon>Hypocreomycetidae</taxon>
        <taxon>Microascales</taxon>
        <taxon>Microascaceae</taxon>
        <taxon>Cephalotrichum</taxon>
    </lineage>
</organism>
<keyword evidence="2" id="KW-1133">Transmembrane helix</keyword>
<proteinExistence type="predicted"/>
<evidence type="ECO:0000313" key="4">
    <source>
        <dbReference type="Proteomes" id="UP001187682"/>
    </source>
</evidence>
<keyword evidence="2" id="KW-0812">Transmembrane</keyword>